<feature type="domain" description="GAR" evidence="5">
    <location>
        <begin position="1564"/>
        <end position="1642"/>
    </location>
</feature>
<evidence type="ECO:0000313" key="6">
    <source>
        <dbReference type="EMBL" id="KAG1907452.1"/>
    </source>
</evidence>
<evidence type="ECO:0000256" key="4">
    <source>
        <dbReference type="SAM" id="MobiDB-lite"/>
    </source>
</evidence>
<evidence type="ECO:0000313" key="7">
    <source>
        <dbReference type="Proteomes" id="UP001195769"/>
    </source>
</evidence>
<feature type="region of interest" description="Disordered" evidence="4">
    <location>
        <begin position="1364"/>
        <end position="1559"/>
    </location>
</feature>
<name>A0AAD4HST0_9AGAM</name>
<dbReference type="RefSeq" id="XP_041233027.1">
    <property type="nucleotide sequence ID" value="XM_041360202.1"/>
</dbReference>
<dbReference type="Gene3D" id="3.30.920.20">
    <property type="entry name" value="Gas2-like domain"/>
    <property type="match status" value="1"/>
</dbReference>
<protein>
    <recommendedName>
        <fullName evidence="5">GAR domain-containing protein</fullName>
    </recommendedName>
</protein>
<keyword evidence="2" id="KW-0963">Cytoplasm</keyword>
<dbReference type="GO" id="GO:0008017">
    <property type="term" value="F:microtubule binding"/>
    <property type="evidence" value="ECO:0007669"/>
    <property type="project" value="InterPro"/>
</dbReference>
<feature type="compositionally biased region" description="Polar residues" evidence="4">
    <location>
        <begin position="1464"/>
        <end position="1488"/>
    </location>
</feature>
<dbReference type="InterPro" id="IPR003108">
    <property type="entry name" value="GAR_dom"/>
</dbReference>
<dbReference type="Proteomes" id="UP001195769">
    <property type="component" value="Unassembled WGS sequence"/>
</dbReference>
<feature type="compositionally biased region" description="Polar residues" evidence="4">
    <location>
        <begin position="1498"/>
        <end position="1511"/>
    </location>
</feature>
<feature type="compositionally biased region" description="Polar residues" evidence="4">
    <location>
        <begin position="1697"/>
        <end position="1718"/>
    </location>
</feature>
<proteinExistence type="predicted"/>
<organism evidence="6 7">
    <name type="scientific">Suillus fuscotomentosus</name>
    <dbReference type="NCBI Taxonomy" id="1912939"/>
    <lineage>
        <taxon>Eukaryota</taxon>
        <taxon>Fungi</taxon>
        <taxon>Dikarya</taxon>
        <taxon>Basidiomycota</taxon>
        <taxon>Agaricomycotina</taxon>
        <taxon>Agaricomycetes</taxon>
        <taxon>Agaricomycetidae</taxon>
        <taxon>Boletales</taxon>
        <taxon>Suillineae</taxon>
        <taxon>Suillaceae</taxon>
        <taxon>Suillus</taxon>
    </lineage>
</organism>
<keyword evidence="3" id="KW-0206">Cytoskeleton</keyword>
<feature type="compositionally biased region" description="Low complexity" evidence="4">
    <location>
        <begin position="1370"/>
        <end position="1388"/>
    </location>
</feature>
<evidence type="ECO:0000256" key="3">
    <source>
        <dbReference type="ARBA" id="ARBA00023212"/>
    </source>
</evidence>
<dbReference type="Pfam" id="PF02187">
    <property type="entry name" value="GAS2"/>
    <property type="match status" value="1"/>
</dbReference>
<comment type="caution">
    <text evidence="6">The sequence shown here is derived from an EMBL/GenBank/DDBJ whole genome shotgun (WGS) entry which is preliminary data.</text>
</comment>
<accession>A0AAD4HST0</accession>
<feature type="compositionally biased region" description="Polar residues" evidence="4">
    <location>
        <begin position="1431"/>
        <end position="1449"/>
    </location>
</feature>
<dbReference type="GeneID" id="64654500"/>
<sequence>MFPEVPGPIATPAAASCVSPDMASGTPPLDQQAFAGSDSELSQAQVSQNEEEQALEIHEVIELQAFSERKAWIEDKIKFLEALPPIEVFVGLDAIRTSAEDIPGLPTREQLQEWLAEHDRIEKETEIFDSGELKKLRALTKAATQRHLSPEDTDVIELTLTTIYELDKLLHLLRDRSENLDLLGIRLTWEEQRRAAWSDRQKILADIENFLTTRARWSPSIYEFMVKSEEKPSNRRGSVASMASDTSVTSNTGFSRSARFKLAEILSRDSAQVAGRVSSLRHGKVAAAGKALDKLIDNSRRADKGINEMEHVGKFVMNIVTQWRKADEIYVETMKDENAAQNLLEEIETSKLYHPTFRQSTSFLSRAETLVKRLAPTEAISQILSSELASTSNLVAKVDSLAKEYRVGYEAVKDVESLSRSADKLMEIFNSAIDRLENGVTACDGDGTPPSLISEDCLHPTAHSVFITFLPSITQEVEQSCTRADHLLRAFRVALLNAERPGIDQTFKDNATAQIEALVAVRDKAAAICADVNTRLGRLRVARRVWSIMDGVLNELEDTRSEVADLMERERWKQTNQSAEPLTPETPPQDVLPTPSVSSSDIVGRLEVVYQTLTNDVMHPLATLSGMLEKPLDEFLSRTSEGLFGHLDNVKQMFVLLDAIRSQYAAMISFQDSVHELQVRVEDLKIHYDATIQEILNDQLCGESLGNAQDQLKDESNVLRSTADAFTNTVAQRIPFLSQHVSDQRNAPILVRKRFSSAGNIKLISFDVPAAIEPPFTLRSLDDAVRGDSNLLVMRLLGDVQSLEQKTGHLRLACMAKDADSELALVADDLRGVTEELGSLRTLLDSISRADEKLTPLQDLSEELDRHSSQHRSRLSRRLSLIRESLRQMESVPCSHDHRIYETLIMSRRREVDNLEVKLSTWADNAAMLRGKLSVSLTAEAKRIEAAKLREEQEAEERRRRVELERREAEAKAKEEQERRDAEVKAKEEQECREAEAKAKEEHERKEAEAKAKEEQERREAEAKAKEEQERREAEAKVKQEQERKEAEARVREEEERREAEAKVKQEQERKEAEARAREEEERKKAERLRIEKELRDEQQAREERLKAEQQQAEMERQARERERLEAEAQIKAGIQLQETEYQKRDESQLFEDVFGLRIAPSPSPTKTHQRGDLLDKVVSLRKRLRSIGINEVAHPAANSNSSNHLPTLEQYGKMNALFASIVSELSKLAALPSSMSSPAADMELRSANSEVEASTELMQRIRQLADLSDVAHRCDMALSDLLEHIDSYPSPPAGPLSSTHVSTSRLPPEEQLAARLAFTKRIVTQVAAYIESVKDDARASSEYRRVQQTWVELEEMAHDRICGKKSRPASVLSSGRNSSASGISSGATGHTRKASGYSNLSVRGSANGRFLAPAHPSPRRVASGDLQTRPRPSSKLSMLSTASMSRSVSLAGPIATPSSSSSLHGSTFASRQRTASLSGNATPNTPTKQPPVPTRPRAQTRSRASPTPSEASVVARSTASHSRSSSSMSTWARAPRQSFPTSNKVQTPPKKTQPQTRKTYVANPKNKLDVAVGDVVNKLPVNINIEVVADTWKDQSGKYWIGDQEPKLCFCRILRSQTVMVRVGGGWQELSKFIKDHFADVFRIIPPESPPKFGSPRFGSREEKWISSATLLEAPEIVTTPPPCTPEPRGPFLPSFTISTPGAHSPHSVKSTPSSGSPLAPLQFLRRADPDAMRPVTPSKPHRPRKSIPNTPARHNLWRP</sequence>
<dbReference type="SUPFAM" id="SSF143575">
    <property type="entry name" value="GAS2 domain-like"/>
    <property type="match status" value="1"/>
</dbReference>
<dbReference type="PROSITE" id="PS51460">
    <property type="entry name" value="GAR"/>
    <property type="match status" value="1"/>
</dbReference>
<feature type="compositionally biased region" description="Polar residues" evidence="4">
    <location>
        <begin position="1539"/>
        <end position="1559"/>
    </location>
</feature>
<comment type="subcellular location">
    <subcellularLocation>
        <location evidence="1">Cytoplasm</location>
        <location evidence="1">Cytoskeleton</location>
    </subcellularLocation>
</comment>
<dbReference type="PANTHER" id="PTHR45615:SF80">
    <property type="entry name" value="GRIP DOMAIN-CONTAINING PROTEIN"/>
    <property type="match status" value="1"/>
</dbReference>
<dbReference type="InterPro" id="IPR036534">
    <property type="entry name" value="GAR_dom_sf"/>
</dbReference>
<dbReference type="SMART" id="SM00243">
    <property type="entry name" value="GAS2"/>
    <property type="match status" value="1"/>
</dbReference>
<evidence type="ECO:0000256" key="2">
    <source>
        <dbReference type="ARBA" id="ARBA00022490"/>
    </source>
</evidence>
<feature type="region of interest" description="Disordered" evidence="4">
    <location>
        <begin position="571"/>
        <end position="598"/>
    </location>
</feature>
<dbReference type="PANTHER" id="PTHR45615">
    <property type="entry name" value="MYOSIN HEAVY CHAIN, NON-MUSCLE"/>
    <property type="match status" value="1"/>
</dbReference>
<feature type="region of interest" description="Disordered" evidence="4">
    <location>
        <begin position="16"/>
        <end position="40"/>
    </location>
</feature>
<evidence type="ECO:0000256" key="1">
    <source>
        <dbReference type="ARBA" id="ARBA00004245"/>
    </source>
</evidence>
<evidence type="ECO:0000259" key="5">
    <source>
        <dbReference type="PROSITE" id="PS51460"/>
    </source>
</evidence>
<gene>
    <name evidence="6" type="ORF">F5891DRAFT_1001838</name>
</gene>
<feature type="compositionally biased region" description="Pro residues" evidence="4">
    <location>
        <begin position="1681"/>
        <end position="1692"/>
    </location>
</feature>
<reference evidence="6" key="1">
    <citation type="journal article" date="2020" name="New Phytol.">
        <title>Comparative genomics reveals dynamic genome evolution in host specialist ectomycorrhizal fungi.</title>
        <authorList>
            <person name="Lofgren L.A."/>
            <person name="Nguyen N.H."/>
            <person name="Vilgalys R."/>
            <person name="Ruytinx J."/>
            <person name="Liao H.L."/>
            <person name="Branco S."/>
            <person name="Kuo A."/>
            <person name="LaButti K."/>
            <person name="Lipzen A."/>
            <person name="Andreopoulos W."/>
            <person name="Pangilinan J."/>
            <person name="Riley R."/>
            <person name="Hundley H."/>
            <person name="Na H."/>
            <person name="Barry K."/>
            <person name="Grigoriev I.V."/>
            <person name="Stajich J.E."/>
            <person name="Kennedy P.G."/>
        </authorList>
    </citation>
    <scope>NUCLEOTIDE SEQUENCE</scope>
    <source>
        <strain evidence="6">FC203</strain>
    </source>
</reference>
<feature type="compositionally biased region" description="Low complexity" evidence="4">
    <location>
        <begin position="1512"/>
        <end position="1535"/>
    </location>
</feature>
<feature type="region of interest" description="Disordered" evidence="4">
    <location>
        <begin position="950"/>
        <end position="1118"/>
    </location>
</feature>
<feature type="region of interest" description="Disordered" evidence="4">
    <location>
        <begin position="1678"/>
        <end position="1761"/>
    </location>
</feature>
<dbReference type="EMBL" id="JABBWK010000003">
    <property type="protein sequence ID" value="KAG1907452.1"/>
    <property type="molecule type" value="Genomic_DNA"/>
</dbReference>
<keyword evidence="7" id="KW-1185">Reference proteome</keyword>
<dbReference type="GO" id="GO:0005856">
    <property type="term" value="C:cytoskeleton"/>
    <property type="evidence" value="ECO:0007669"/>
    <property type="project" value="UniProtKB-SubCell"/>
</dbReference>